<evidence type="ECO:0000256" key="1">
    <source>
        <dbReference type="SAM" id="Coils"/>
    </source>
</evidence>
<proteinExistence type="predicted"/>
<gene>
    <name evidence="3" type="ORF">NA56DRAFT_728990</name>
</gene>
<evidence type="ECO:0000313" key="3">
    <source>
        <dbReference type="EMBL" id="PMD17389.1"/>
    </source>
</evidence>
<sequence>MASYRSIKSISFFNVTHPGLILVLWDIFFGLPIAFLLAHLNKRIFQELGWEKFMRSPGGARLNGCIFALVNVWLVIGWAWQLMQEVKEAKEENIRVLKREIRYWDKEIERLEGLLEEKQIEEQLLGPMGRHRRAESEGGEHTVAVVDGKNRWKKNGLGKAGSITDVRRRGLGAAKTVLK</sequence>
<accession>A0A2J6PTS7</accession>
<feature type="coiled-coil region" evidence="1">
    <location>
        <begin position="87"/>
        <end position="121"/>
    </location>
</feature>
<dbReference type="EMBL" id="KZ613500">
    <property type="protein sequence ID" value="PMD17389.1"/>
    <property type="molecule type" value="Genomic_DNA"/>
</dbReference>
<evidence type="ECO:0000256" key="2">
    <source>
        <dbReference type="SAM" id="Phobius"/>
    </source>
</evidence>
<dbReference type="AlphaFoldDB" id="A0A2J6PTS7"/>
<feature type="transmembrane region" description="Helical" evidence="2">
    <location>
        <begin position="60"/>
        <end position="80"/>
    </location>
</feature>
<organism evidence="3 4">
    <name type="scientific">Hyaloscypha hepaticicola</name>
    <dbReference type="NCBI Taxonomy" id="2082293"/>
    <lineage>
        <taxon>Eukaryota</taxon>
        <taxon>Fungi</taxon>
        <taxon>Dikarya</taxon>
        <taxon>Ascomycota</taxon>
        <taxon>Pezizomycotina</taxon>
        <taxon>Leotiomycetes</taxon>
        <taxon>Helotiales</taxon>
        <taxon>Hyaloscyphaceae</taxon>
        <taxon>Hyaloscypha</taxon>
    </lineage>
</organism>
<keyword evidence="2" id="KW-1133">Transmembrane helix</keyword>
<keyword evidence="2" id="KW-0812">Transmembrane</keyword>
<keyword evidence="2" id="KW-0472">Membrane</keyword>
<dbReference type="Proteomes" id="UP000235672">
    <property type="component" value="Unassembled WGS sequence"/>
</dbReference>
<keyword evidence="1" id="KW-0175">Coiled coil</keyword>
<keyword evidence="4" id="KW-1185">Reference proteome</keyword>
<dbReference type="OrthoDB" id="3561545at2759"/>
<feature type="transmembrane region" description="Helical" evidence="2">
    <location>
        <begin position="20"/>
        <end position="40"/>
    </location>
</feature>
<name>A0A2J6PTS7_9HELO</name>
<evidence type="ECO:0000313" key="4">
    <source>
        <dbReference type="Proteomes" id="UP000235672"/>
    </source>
</evidence>
<reference evidence="3 4" key="1">
    <citation type="submission" date="2016-05" db="EMBL/GenBank/DDBJ databases">
        <title>A degradative enzymes factory behind the ericoid mycorrhizal symbiosis.</title>
        <authorList>
            <consortium name="DOE Joint Genome Institute"/>
            <person name="Martino E."/>
            <person name="Morin E."/>
            <person name="Grelet G."/>
            <person name="Kuo A."/>
            <person name="Kohler A."/>
            <person name="Daghino S."/>
            <person name="Barry K."/>
            <person name="Choi C."/>
            <person name="Cichocki N."/>
            <person name="Clum A."/>
            <person name="Copeland A."/>
            <person name="Hainaut M."/>
            <person name="Haridas S."/>
            <person name="Labutti K."/>
            <person name="Lindquist E."/>
            <person name="Lipzen A."/>
            <person name="Khouja H.-R."/>
            <person name="Murat C."/>
            <person name="Ohm R."/>
            <person name="Olson A."/>
            <person name="Spatafora J."/>
            <person name="Veneault-Fourrey C."/>
            <person name="Henrissat B."/>
            <person name="Grigoriev I."/>
            <person name="Martin F."/>
            <person name="Perotto S."/>
        </authorList>
    </citation>
    <scope>NUCLEOTIDE SEQUENCE [LARGE SCALE GENOMIC DNA]</scope>
    <source>
        <strain evidence="3 4">UAMH 7357</strain>
    </source>
</reference>
<protein>
    <submittedName>
        <fullName evidence="3">Uncharacterized protein</fullName>
    </submittedName>
</protein>